<name>A0ABV3TSE5_9GAMM</name>
<organism evidence="6 7">
    <name type="scientific">Zhongshania arctica</name>
    <dbReference type="NCBI Taxonomy" id="3238302"/>
    <lineage>
        <taxon>Bacteria</taxon>
        <taxon>Pseudomonadati</taxon>
        <taxon>Pseudomonadota</taxon>
        <taxon>Gammaproteobacteria</taxon>
        <taxon>Cellvibrionales</taxon>
        <taxon>Spongiibacteraceae</taxon>
        <taxon>Zhongshania</taxon>
    </lineage>
</organism>
<feature type="transmembrane region" description="Helical" evidence="5">
    <location>
        <begin position="109"/>
        <end position="127"/>
    </location>
</feature>
<evidence type="ECO:0000256" key="1">
    <source>
        <dbReference type="ARBA" id="ARBA00004370"/>
    </source>
</evidence>
<evidence type="ECO:0000313" key="6">
    <source>
        <dbReference type="EMBL" id="MEX1664517.1"/>
    </source>
</evidence>
<evidence type="ECO:0000256" key="5">
    <source>
        <dbReference type="SAM" id="Phobius"/>
    </source>
</evidence>
<proteinExistence type="predicted"/>
<dbReference type="InterPro" id="IPR001129">
    <property type="entry name" value="Membr-assoc_MAPEG"/>
</dbReference>
<dbReference type="Proteomes" id="UP001557484">
    <property type="component" value="Unassembled WGS sequence"/>
</dbReference>
<dbReference type="Pfam" id="PF01124">
    <property type="entry name" value="MAPEG"/>
    <property type="match status" value="1"/>
</dbReference>
<evidence type="ECO:0000256" key="4">
    <source>
        <dbReference type="ARBA" id="ARBA00023136"/>
    </source>
</evidence>
<feature type="transmembrane region" description="Helical" evidence="5">
    <location>
        <begin position="85"/>
        <end position="103"/>
    </location>
</feature>
<keyword evidence="4 5" id="KW-0472">Membrane</keyword>
<comment type="caution">
    <text evidence="6">The sequence shown here is derived from an EMBL/GenBank/DDBJ whole genome shotgun (WGS) entry which is preliminary data.</text>
</comment>
<sequence length="128" mass="13889">MTVAFWCVFIACLLPIVMAWVCGYFRAKQFGKVDNKHPRLQYAQLEGPGARAYAAQQNAWEALPVFAAAVIIAHLAGVDPAKSALAAQVFIVARVLYPIFYIANKDVLRSLAFLIGLGACIALFVMAA</sequence>
<reference evidence="6 7" key="1">
    <citation type="journal article" date="2011" name="Int. J. Syst. Evol. Microbiol.">
        <title>Zhongshania antarctica gen. nov., sp. nov. and Zhongshania guokunii sp. nov., gammaproteobacteria respectively isolated from coastal attached (fast) ice and surface seawater of the Antarctic.</title>
        <authorList>
            <person name="Li H.J."/>
            <person name="Zhang X.Y."/>
            <person name="Chen C.X."/>
            <person name="Zhang Y.J."/>
            <person name="Gao Z.M."/>
            <person name="Yu Y."/>
            <person name="Chen X.L."/>
            <person name="Chen B."/>
            <person name="Zhang Y.Z."/>
        </authorList>
    </citation>
    <scope>NUCLEOTIDE SEQUENCE [LARGE SCALE GENOMIC DNA]</scope>
    <source>
        <strain evidence="6 7">R06B22</strain>
    </source>
</reference>
<gene>
    <name evidence="6" type="ORF">AB4875_03395</name>
</gene>
<comment type="subcellular location">
    <subcellularLocation>
        <location evidence="1">Membrane</location>
    </subcellularLocation>
</comment>
<dbReference type="EMBL" id="JBFRYB010000001">
    <property type="protein sequence ID" value="MEX1664517.1"/>
    <property type="molecule type" value="Genomic_DNA"/>
</dbReference>
<dbReference type="RefSeq" id="WP_368374638.1">
    <property type="nucleotide sequence ID" value="NZ_JBFRYB010000001.1"/>
</dbReference>
<dbReference type="PANTHER" id="PTHR35371:SF1">
    <property type="entry name" value="BLR7753 PROTEIN"/>
    <property type="match status" value="1"/>
</dbReference>
<dbReference type="PANTHER" id="PTHR35371">
    <property type="entry name" value="INNER MEMBRANE PROTEIN"/>
    <property type="match status" value="1"/>
</dbReference>
<dbReference type="SUPFAM" id="SSF161084">
    <property type="entry name" value="MAPEG domain-like"/>
    <property type="match status" value="1"/>
</dbReference>
<protein>
    <submittedName>
        <fullName evidence="6">MAPEG family protein</fullName>
    </submittedName>
</protein>
<evidence type="ECO:0000313" key="7">
    <source>
        <dbReference type="Proteomes" id="UP001557484"/>
    </source>
</evidence>
<evidence type="ECO:0000256" key="3">
    <source>
        <dbReference type="ARBA" id="ARBA00022989"/>
    </source>
</evidence>
<keyword evidence="7" id="KW-1185">Reference proteome</keyword>
<keyword evidence="2 5" id="KW-0812">Transmembrane</keyword>
<dbReference type="InterPro" id="IPR023352">
    <property type="entry name" value="MAPEG-like_dom_sf"/>
</dbReference>
<dbReference type="Gene3D" id="1.20.120.550">
    <property type="entry name" value="Membrane associated eicosanoid/glutathione metabolism-like domain"/>
    <property type="match status" value="1"/>
</dbReference>
<keyword evidence="3 5" id="KW-1133">Transmembrane helix</keyword>
<evidence type="ECO:0000256" key="2">
    <source>
        <dbReference type="ARBA" id="ARBA00022692"/>
    </source>
</evidence>
<accession>A0ABV3TSE5</accession>